<accession>A0A436ZR43</accession>
<comment type="caution">
    <text evidence="1">The sequence shown here is derived from an EMBL/GenBank/DDBJ whole genome shotgun (WGS) entry which is preliminary data.</text>
</comment>
<dbReference type="AlphaFoldDB" id="A0A436ZR43"/>
<dbReference type="EMBL" id="SAEB01000012">
    <property type="protein sequence ID" value="RVD81335.1"/>
    <property type="molecule type" value="Genomic_DNA"/>
</dbReference>
<protein>
    <submittedName>
        <fullName evidence="1">Uncharacterized protein</fullName>
    </submittedName>
</protein>
<dbReference type="Proteomes" id="UP000283090">
    <property type="component" value="Unassembled WGS sequence"/>
</dbReference>
<gene>
    <name evidence="1" type="ORF">DFL_009201</name>
</gene>
<evidence type="ECO:0000313" key="1">
    <source>
        <dbReference type="EMBL" id="RVD81335.1"/>
    </source>
</evidence>
<name>A0A436ZR43_ARTFL</name>
<dbReference type="RefSeq" id="XP_067486879.1">
    <property type="nucleotide sequence ID" value="XM_067639053.1"/>
</dbReference>
<dbReference type="OrthoDB" id="5308050at2759"/>
<reference evidence="1 2" key="1">
    <citation type="submission" date="2019-01" db="EMBL/GenBank/DDBJ databases">
        <title>Intercellular communication is required for trap formation in the nematode-trapping fungus Duddingtonia flagrans.</title>
        <authorList>
            <person name="Youssar L."/>
            <person name="Wernet V."/>
            <person name="Hensel N."/>
            <person name="Hildebrandt H.-G."/>
            <person name="Fischer R."/>
        </authorList>
    </citation>
    <scope>NUCLEOTIDE SEQUENCE [LARGE SCALE GENOMIC DNA]</scope>
    <source>
        <strain evidence="1 2">CBS H-5679</strain>
    </source>
</reference>
<organism evidence="1 2">
    <name type="scientific">Arthrobotrys flagrans</name>
    <name type="common">Nematode-trapping fungus</name>
    <name type="synonym">Trichothecium flagrans</name>
    <dbReference type="NCBI Taxonomy" id="97331"/>
    <lineage>
        <taxon>Eukaryota</taxon>
        <taxon>Fungi</taxon>
        <taxon>Dikarya</taxon>
        <taxon>Ascomycota</taxon>
        <taxon>Pezizomycotina</taxon>
        <taxon>Orbiliomycetes</taxon>
        <taxon>Orbiliales</taxon>
        <taxon>Orbiliaceae</taxon>
        <taxon>Arthrobotrys</taxon>
    </lineage>
</organism>
<proteinExistence type="predicted"/>
<dbReference type="GeneID" id="93591512"/>
<evidence type="ECO:0000313" key="2">
    <source>
        <dbReference type="Proteomes" id="UP000283090"/>
    </source>
</evidence>
<dbReference type="VEuPathDB" id="FungiDB:DFL_009201"/>
<keyword evidence="2" id="KW-1185">Reference proteome</keyword>
<sequence length="195" mass="23032">MESLGFANVDYATIESNLGLSKPFSSDPTTTRKPPHDPLLNAQIFSTSPPLPLTSSEWQDPQKLLILIRTFQVGVQKFCDNINSFNENCRTMKMNLDDEREVLSNLGIYGGLREVKVEIGRVGERIERREREREGVGKRYEEFVNAGREMMEGIMERGKEENRSWWMEKPWWERGEAYRSERFYEERYNRRRKRG</sequence>